<dbReference type="InterPro" id="IPR018247">
    <property type="entry name" value="EF_Hand_1_Ca_BS"/>
</dbReference>
<dbReference type="Pfam" id="PF13202">
    <property type="entry name" value="EF-hand_5"/>
    <property type="match status" value="1"/>
</dbReference>
<name>A0A815C0J6_9BILA</name>
<accession>A0A815C0J6</accession>
<dbReference type="GO" id="GO:0006998">
    <property type="term" value="P:nuclear envelope organization"/>
    <property type="evidence" value="ECO:0007669"/>
    <property type="project" value="TreeGrafter"/>
</dbReference>
<evidence type="ECO:0000313" key="7">
    <source>
        <dbReference type="Proteomes" id="UP000663855"/>
    </source>
</evidence>
<evidence type="ECO:0000256" key="3">
    <source>
        <dbReference type="SAM" id="Coils"/>
    </source>
</evidence>
<keyword evidence="1" id="KW-0106">Calcium</keyword>
<evidence type="ECO:0000259" key="5">
    <source>
        <dbReference type="PROSITE" id="PS50222"/>
    </source>
</evidence>
<dbReference type="PROSITE" id="PS50222">
    <property type="entry name" value="EF_HAND_2"/>
    <property type="match status" value="3"/>
</dbReference>
<gene>
    <name evidence="6" type="ORF">CJN711_LOCUS15873</name>
</gene>
<dbReference type="GO" id="GO:0007097">
    <property type="term" value="P:nuclear migration"/>
    <property type="evidence" value="ECO:0007669"/>
    <property type="project" value="TreeGrafter"/>
</dbReference>
<dbReference type="PANTHER" id="PTHR45721:SF12">
    <property type="entry name" value="INTERMEDIATE FILAMENT PROTEIN IFA-1"/>
    <property type="match status" value="1"/>
</dbReference>
<organism evidence="6 7">
    <name type="scientific">Rotaria magnacalcarata</name>
    <dbReference type="NCBI Taxonomy" id="392030"/>
    <lineage>
        <taxon>Eukaryota</taxon>
        <taxon>Metazoa</taxon>
        <taxon>Spiralia</taxon>
        <taxon>Gnathifera</taxon>
        <taxon>Rotifera</taxon>
        <taxon>Eurotatoria</taxon>
        <taxon>Bdelloidea</taxon>
        <taxon>Philodinida</taxon>
        <taxon>Philodinidae</taxon>
        <taxon>Rotaria</taxon>
    </lineage>
</organism>
<dbReference type="InterPro" id="IPR002048">
    <property type="entry name" value="EF_hand_dom"/>
</dbReference>
<proteinExistence type="predicted"/>
<feature type="domain" description="EF-hand" evidence="5">
    <location>
        <begin position="1089"/>
        <end position="1124"/>
    </location>
</feature>
<dbReference type="GO" id="GO:0005509">
    <property type="term" value="F:calcium ion binding"/>
    <property type="evidence" value="ECO:0007669"/>
    <property type="project" value="InterPro"/>
</dbReference>
<dbReference type="SMART" id="SM00054">
    <property type="entry name" value="EFh"/>
    <property type="match status" value="3"/>
</dbReference>
<dbReference type="PROSITE" id="PS00018">
    <property type="entry name" value="EF_HAND_1"/>
    <property type="match status" value="2"/>
</dbReference>
<evidence type="ECO:0000256" key="1">
    <source>
        <dbReference type="ARBA" id="ARBA00022837"/>
    </source>
</evidence>
<feature type="region of interest" description="Disordered" evidence="4">
    <location>
        <begin position="811"/>
        <end position="831"/>
    </location>
</feature>
<dbReference type="EMBL" id="CAJNOV010007340">
    <property type="protein sequence ID" value="CAF1278854.1"/>
    <property type="molecule type" value="Genomic_DNA"/>
</dbReference>
<evidence type="ECO:0000313" key="6">
    <source>
        <dbReference type="EMBL" id="CAF1278854.1"/>
    </source>
</evidence>
<dbReference type="CDD" id="cd00051">
    <property type="entry name" value="EFh"/>
    <property type="match status" value="1"/>
</dbReference>
<evidence type="ECO:0000256" key="4">
    <source>
        <dbReference type="SAM" id="MobiDB-lite"/>
    </source>
</evidence>
<dbReference type="PANTHER" id="PTHR45721">
    <property type="entry name" value="LAMIN DM0-RELATED"/>
    <property type="match status" value="1"/>
</dbReference>
<dbReference type="InterPro" id="IPR011992">
    <property type="entry name" value="EF-hand-dom_pair"/>
</dbReference>
<reference evidence="6" key="1">
    <citation type="submission" date="2021-02" db="EMBL/GenBank/DDBJ databases">
        <authorList>
            <person name="Nowell W R."/>
        </authorList>
    </citation>
    <scope>NUCLEOTIDE SEQUENCE</scope>
</reference>
<sequence length="1346" mass="154059">MFHDVVSRAEESRISYNLQTEEFRNLNADLQIYVGDLKTIDDDNRQLQESIEQIRTNYILSLENQLKRLPQDFHEHSRILTDGHIQRYASKSRARRFFNESEEFKRRIVFVSSNEKWQTERLNVLQKIERSVHNELIKLNRQLQSCLKYVEKEKQAHQKSMDIVDDLQVQLEQKHVERSKTEFEIQTLKEELQLMYQAKEFLDEEHETIIAAETEANEYLLSSLNESIVNIREDFNQLNTAQITQIENEYKQTLQDVEESLTSNQTTNDTTRSNQQLQDEYHVVAQELATLKNDNSTLSERVLTMEANLSFLREERIQQLQSKDHDIERSTFELHSLKEKLNQLAEYDRNLKFELALYRGVLESEHRRKQYQKQASTNITNVRRPTTLLQSNINVLTNRTTSINEGKFNDQQEEKILTTNDKIQVIGECNQEHDRDRTSVNISPQCEVKPSISISSVILTGDQLISPFETQQSSLWAFSKSSEVKESSTSSSPVVRADQSLLSSFQQLSATSSELNSLPIGGDISPTNTNQALFEVHQIPSAFTHEFQTVPTVPTVQDDPITSESVLKRLPSPVTIIAADTQQLPLITSEEHLILSRVSSEPSFDIQKSPVSSGILIATEHIQPESTFWEPSSPSLTTEIPLIPADNQILSSLTTEIPLISADNQILSSLTTPTTAEYQESTFEDYELSLSTSSEASTVPFDTARSPLCSSMPMTIDYEQAASDLHQPLPITTSSETAVISTDMETLHSSPTMTTTIDIQEETEPVSDDDYQEIKSEKIIYNVDSESNASLGETDNNVELEESTLYVIHEREIDDNEPDPSIPSRELPSKKDYELSIDTTLNDSELLSASIQQEETKRSPSSSFIIIVSDDDKSSELKQDETLEQIQREEEISSSLIGPVSESNTVCRIVTTIITSDNVDNNTNENNPLPLPDTSEPLPIYVSSTGVEVDKLTSRNVETIYDDEDDPSLAAIMEDLRYIFHELANDEHLVEINNDLSAKLLDRLEFRDYFIQSLFDNIIRKYIVESAVQTNRCDSLDWIAFRDILFPIITGRYTERHIRKLFDLFDTSKDGRLSVQEITELLQILQVNHTIGLTQNIMDEYDTDHDGKLSVDELIEAIKKIKNINENVLPEEAEHKQWFNQNPTENPTISFEVPTINFPNKTNDKFTKEISLLAIIFKTVGADSDNKLLNSNRENLSTELKNEFINTNINMSTGDLQLFIDLFLKNRDSLINWIEFRDSFLPIITSGYYSKYTIERWFDVFDSNHNGLITREETIQLLRLLQIHNSEEIISKLNDIRGARTNDITPWTLDDLIFALDNLCETSAYLLTNNEQIASFDIDWLANHIF</sequence>
<comment type="caution">
    <text evidence="6">The sequence shown here is derived from an EMBL/GenBank/DDBJ whole genome shotgun (WGS) entry which is preliminary data.</text>
</comment>
<dbReference type="Proteomes" id="UP000663855">
    <property type="component" value="Unassembled WGS sequence"/>
</dbReference>
<protein>
    <recommendedName>
        <fullName evidence="5">EF-hand domain-containing protein</fullName>
    </recommendedName>
</protein>
<dbReference type="GO" id="GO:0031507">
    <property type="term" value="P:heterochromatin formation"/>
    <property type="evidence" value="ECO:0007669"/>
    <property type="project" value="TreeGrafter"/>
</dbReference>
<feature type="domain" description="EF-hand" evidence="5">
    <location>
        <begin position="1254"/>
        <end position="1284"/>
    </location>
</feature>
<feature type="coiled-coil region" evidence="3">
    <location>
        <begin position="274"/>
        <end position="308"/>
    </location>
</feature>
<keyword evidence="2 3" id="KW-0175">Coiled coil</keyword>
<dbReference type="SUPFAM" id="SSF47473">
    <property type="entry name" value="EF-hand"/>
    <property type="match status" value="2"/>
</dbReference>
<dbReference type="GO" id="GO:0005652">
    <property type="term" value="C:nuclear lamina"/>
    <property type="evidence" value="ECO:0007669"/>
    <property type="project" value="TreeGrafter"/>
</dbReference>
<dbReference type="Gene3D" id="1.10.238.10">
    <property type="entry name" value="EF-hand"/>
    <property type="match status" value="2"/>
</dbReference>
<dbReference type="GO" id="GO:0051664">
    <property type="term" value="P:nuclear pore localization"/>
    <property type="evidence" value="ECO:0007669"/>
    <property type="project" value="TreeGrafter"/>
</dbReference>
<dbReference type="GO" id="GO:0090435">
    <property type="term" value="P:protein localization to nuclear envelope"/>
    <property type="evidence" value="ECO:0007669"/>
    <property type="project" value="TreeGrafter"/>
</dbReference>
<dbReference type="GO" id="GO:0005200">
    <property type="term" value="F:structural constituent of cytoskeleton"/>
    <property type="evidence" value="ECO:0007669"/>
    <property type="project" value="TreeGrafter"/>
</dbReference>
<feature type="domain" description="EF-hand" evidence="5">
    <location>
        <begin position="1053"/>
        <end position="1088"/>
    </location>
</feature>
<dbReference type="Pfam" id="PF13499">
    <property type="entry name" value="EF-hand_7"/>
    <property type="match status" value="1"/>
</dbReference>
<evidence type="ECO:0000256" key="2">
    <source>
        <dbReference type="ARBA" id="ARBA00023054"/>
    </source>
</evidence>